<protein>
    <recommendedName>
        <fullName evidence="7 14">Ribonuclease HIII</fullName>
        <shortName evidence="14">RNase HIII</shortName>
        <ecNumber evidence="6 14">3.1.26.4</ecNumber>
    </recommendedName>
</protein>
<dbReference type="EC" id="3.1.26.4" evidence="6 14"/>
<evidence type="ECO:0000256" key="16">
    <source>
        <dbReference type="SAM" id="MobiDB-lite"/>
    </source>
</evidence>
<keyword evidence="10 14" id="KW-0479">Metal-binding</keyword>
<evidence type="ECO:0000256" key="2">
    <source>
        <dbReference type="ARBA" id="ARBA00001946"/>
    </source>
</evidence>
<dbReference type="Pfam" id="PF01351">
    <property type="entry name" value="RNase_HII"/>
    <property type="match status" value="1"/>
</dbReference>
<evidence type="ECO:0000313" key="19">
    <source>
        <dbReference type="Proteomes" id="UP001282284"/>
    </source>
</evidence>
<dbReference type="HAMAP" id="MF_00053">
    <property type="entry name" value="RNase_HIII"/>
    <property type="match status" value="1"/>
</dbReference>
<dbReference type="CDD" id="cd06590">
    <property type="entry name" value="RNase_HII_bacteria_HIII_like"/>
    <property type="match status" value="1"/>
</dbReference>
<accession>A0ABU4G7K4</accession>
<evidence type="ECO:0000256" key="11">
    <source>
        <dbReference type="ARBA" id="ARBA00022759"/>
    </source>
</evidence>
<feature type="binding site" evidence="14 15">
    <location>
        <position position="105"/>
    </location>
    <ligand>
        <name>a divalent metal cation</name>
        <dbReference type="ChEBI" id="CHEBI:60240"/>
    </ligand>
</feature>
<name>A0ABU4G7K4_9BACL</name>
<keyword evidence="11 14" id="KW-0255">Endonuclease</keyword>
<dbReference type="InterPro" id="IPR036397">
    <property type="entry name" value="RNaseH_sf"/>
</dbReference>
<comment type="caution">
    <text evidence="18">The sequence shown here is derived from an EMBL/GenBank/DDBJ whole genome shotgun (WGS) entry which is preliminary data.</text>
</comment>
<feature type="binding site" evidence="14 15">
    <location>
        <position position="104"/>
    </location>
    <ligand>
        <name>a divalent metal cation</name>
        <dbReference type="ChEBI" id="CHEBI:60240"/>
    </ligand>
</feature>
<dbReference type="InterPro" id="IPR012295">
    <property type="entry name" value="TBP_dom_sf"/>
</dbReference>
<evidence type="ECO:0000256" key="6">
    <source>
        <dbReference type="ARBA" id="ARBA00012180"/>
    </source>
</evidence>
<dbReference type="PROSITE" id="PS51975">
    <property type="entry name" value="RNASE_H_2"/>
    <property type="match status" value="1"/>
</dbReference>
<evidence type="ECO:0000313" key="18">
    <source>
        <dbReference type="EMBL" id="MDW0112944.1"/>
    </source>
</evidence>
<comment type="cofactor">
    <cofactor evidence="14 15">
        <name>Mn(2+)</name>
        <dbReference type="ChEBI" id="CHEBI:29035"/>
    </cofactor>
    <cofactor evidence="14 15">
        <name>Mg(2+)</name>
        <dbReference type="ChEBI" id="CHEBI:18420"/>
    </cofactor>
    <text evidence="14 15">Manganese or magnesium. Binds 1 divalent metal ion per monomer in the absence of substrate. May bind a second metal ion after substrate binding.</text>
</comment>
<evidence type="ECO:0000256" key="3">
    <source>
        <dbReference type="ARBA" id="ARBA00004065"/>
    </source>
</evidence>
<dbReference type="PIRSF" id="PIRSF037748">
    <property type="entry name" value="RnhC"/>
    <property type="match status" value="1"/>
</dbReference>
<dbReference type="InterPro" id="IPR004641">
    <property type="entry name" value="RNase_HIII"/>
</dbReference>
<comment type="catalytic activity">
    <reaction evidence="1 14 15">
        <text>Endonucleolytic cleavage to 5'-phosphomonoester.</text>
        <dbReference type="EC" id="3.1.26.4"/>
    </reaction>
</comment>
<evidence type="ECO:0000256" key="5">
    <source>
        <dbReference type="ARBA" id="ARBA00008378"/>
    </source>
</evidence>
<keyword evidence="9 14" id="KW-0540">Nuclease</keyword>
<evidence type="ECO:0000256" key="9">
    <source>
        <dbReference type="ARBA" id="ARBA00022722"/>
    </source>
</evidence>
<evidence type="ECO:0000256" key="12">
    <source>
        <dbReference type="ARBA" id="ARBA00022801"/>
    </source>
</evidence>
<dbReference type="Pfam" id="PF11858">
    <property type="entry name" value="DUF3378"/>
    <property type="match status" value="1"/>
</dbReference>
<dbReference type="InterPro" id="IPR001352">
    <property type="entry name" value="RNase_HII/HIII"/>
</dbReference>
<keyword evidence="8 14" id="KW-0963">Cytoplasm</keyword>
<gene>
    <name evidence="14 18" type="primary">rnhC</name>
    <name evidence="18" type="ORF">QT711_07080</name>
</gene>
<dbReference type="RefSeq" id="WP_317942951.1">
    <property type="nucleotide sequence ID" value="NZ_JAUBDI010000004.1"/>
</dbReference>
<evidence type="ECO:0000256" key="10">
    <source>
        <dbReference type="ARBA" id="ARBA00022723"/>
    </source>
</evidence>
<dbReference type="SUPFAM" id="SSF53098">
    <property type="entry name" value="Ribonuclease H-like"/>
    <property type="match status" value="1"/>
</dbReference>
<organism evidence="18 19">
    <name type="scientific">Sporosarcina saromensis</name>
    <dbReference type="NCBI Taxonomy" id="359365"/>
    <lineage>
        <taxon>Bacteria</taxon>
        <taxon>Bacillati</taxon>
        <taxon>Bacillota</taxon>
        <taxon>Bacilli</taxon>
        <taxon>Bacillales</taxon>
        <taxon>Caryophanaceae</taxon>
        <taxon>Sporosarcina</taxon>
    </lineage>
</organism>
<sequence length="318" mass="34686">MGQSVLLLDESTITALTQHYLSFKVTRNAPGVLFAAKLPDTAITVYKSGKVLFQGIGAEREATQWGKSKATQQASSTSTAKKVASPKGELLPDNFAGLSVLGSDETGTGDFFGPVTVAACYVRTEQINLVRELGVKDSKQLTDDLMRQIAPDLQATLTHSVLTLSNPKYNEVQAKGWSQGKIKALLHNQALKHVLRKLDGQKPEYILIDQFAERGIYYNHIKNEPEIIRENVLFSTKAEGLHVSVAAASIIARVAFLEEMDRLSQLAGMTLPKGAGPRVDEVAAKILLKDGEAALRSMTKWHFANAQKAKKLAAKKKM</sequence>
<dbReference type="CDD" id="cd14796">
    <property type="entry name" value="RNAse_HIII_N"/>
    <property type="match status" value="1"/>
</dbReference>
<dbReference type="InterPro" id="IPR012337">
    <property type="entry name" value="RNaseH-like_sf"/>
</dbReference>
<dbReference type="InterPro" id="IPR024568">
    <property type="entry name" value="RNase_HIII_N"/>
</dbReference>
<dbReference type="Gene3D" id="3.30.420.10">
    <property type="entry name" value="Ribonuclease H-like superfamily/Ribonuclease H"/>
    <property type="match status" value="1"/>
</dbReference>
<evidence type="ECO:0000256" key="7">
    <source>
        <dbReference type="ARBA" id="ARBA00021407"/>
    </source>
</evidence>
<feature type="region of interest" description="Disordered" evidence="16">
    <location>
        <begin position="64"/>
        <end position="86"/>
    </location>
</feature>
<evidence type="ECO:0000259" key="17">
    <source>
        <dbReference type="PROSITE" id="PS51975"/>
    </source>
</evidence>
<comment type="subcellular location">
    <subcellularLocation>
        <location evidence="4 14">Cytoplasm</location>
    </subcellularLocation>
</comment>
<dbReference type="InterPro" id="IPR024567">
    <property type="entry name" value="RNase_HII/HIII_dom"/>
</dbReference>
<keyword evidence="19" id="KW-1185">Reference proteome</keyword>
<evidence type="ECO:0000256" key="8">
    <source>
        <dbReference type="ARBA" id="ARBA00022490"/>
    </source>
</evidence>
<comment type="cofactor">
    <cofactor evidence="2">
        <name>Mg(2+)</name>
        <dbReference type="ChEBI" id="CHEBI:18420"/>
    </cofactor>
</comment>
<feature type="domain" description="RNase H type-2" evidence="17">
    <location>
        <begin position="98"/>
        <end position="315"/>
    </location>
</feature>
<dbReference type="Proteomes" id="UP001282284">
    <property type="component" value="Unassembled WGS sequence"/>
</dbReference>
<evidence type="ECO:0000256" key="1">
    <source>
        <dbReference type="ARBA" id="ARBA00000077"/>
    </source>
</evidence>
<dbReference type="EMBL" id="JAUBDI010000004">
    <property type="protein sequence ID" value="MDW0112944.1"/>
    <property type="molecule type" value="Genomic_DNA"/>
</dbReference>
<dbReference type="Gene3D" id="3.30.310.10">
    <property type="entry name" value="TATA-Binding Protein"/>
    <property type="match status" value="1"/>
</dbReference>
<keyword evidence="12 14" id="KW-0378">Hydrolase</keyword>
<comment type="function">
    <text evidence="3 14">Endonuclease that specifically degrades the RNA of RNA-DNA hybrids.</text>
</comment>
<reference evidence="18 19" key="1">
    <citation type="submission" date="2023-06" db="EMBL/GenBank/DDBJ databases">
        <title>Sporosarcina sp. nov., isolated from Korean traditional fermented seafood 'Jeotgal'.</title>
        <authorList>
            <person name="Yang A.I."/>
            <person name="Shin N.-R."/>
        </authorList>
    </citation>
    <scope>NUCLEOTIDE SEQUENCE [LARGE SCALE GENOMIC DNA]</scope>
    <source>
        <strain evidence="18 19">KCTC13119</strain>
    </source>
</reference>
<evidence type="ECO:0000256" key="4">
    <source>
        <dbReference type="ARBA" id="ARBA00004496"/>
    </source>
</evidence>
<evidence type="ECO:0000256" key="14">
    <source>
        <dbReference type="HAMAP-Rule" id="MF_00053"/>
    </source>
</evidence>
<keyword evidence="13 14" id="KW-0460">Magnesium</keyword>
<dbReference type="PANTHER" id="PTHR10954">
    <property type="entry name" value="RIBONUCLEASE H2 SUBUNIT A"/>
    <property type="match status" value="1"/>
</dbReference>
<dbReference type="PANTHER" id="PTHR10954:SF23">
    <property type="entry name" value="RIBONUCLEASE"/>
    <property type="match status" value="1"/>
</dbReference>
<feature type="binding site" evidence="14 15">
    <location>
        <position position="209"/>
    </location>
    <ligand>
        <name>a divalent metal cation</name>
        <dbReference type="ChEBI" id="CHEBI:60240"/>
    </ligand>
</feature>
<evidence type="ECO:0000256" key="13">
    <source>
        <dbReference type="ARBA" id="ARBA00022842"/>
    </source>
</evidence>
<comment type="similarity">
    <text evidence="5 14">Belongs to the RNase HII family. RnhC subfamily.</text>
</comment>
<evidence type="ECO:0000256" key="15">
    <source>
        <dbReference type="PROSITE-ProRule" id="PRU01319"/>
    </source>
</evidence>
<feature type="compositionally biased region" description="Low complexity" evidence="16">
    <location>
        <begin position="67"/>
        <end position="85"/>
    </location>
</feature>
<proteinExistence type="inferred from homology"/>
<dbReference type="NCBIfam" id="TIGR00716">
    <property type="entry name" value="rnhC"/>
    <property type="match status" value="1"/>
</dbReference>